<reference evidence="1 2" key="1">
    <citation type="submission" date="2016-03" db="EMBL/GenBank/DDBJ databases">
        <title>Whole genome sequencing of Grifola frondosa 9006-11.</title>
        <authorList>
            <person name="Min B."/>
            <person name="Park H."/>
            <person name="Kim J.-G."/>
            <person name="Cho H."/>
            <person name="Oh Y.-L."/>
            <person name="Kong W.-S."/>
            <person name="Choi I.-G."/>
        </authorList>
    </citation>
    <scope>NUCLEOTIDE SEQUENCE [LARGE SCALE GENOMIC DNA]</scope>
    <source>
        <strain evidence="1 2">9006-11</strain>
    </source>
</reference>
<dbReference type="Proteomes" id="UP000092993">
    <property type="component" value="Unassembled WGS sequence"/>
</dbReference>
<name>A0A1C7LY75_GRIFR</name>
<protein>
    <submittedName>
        <fullName evidence="1">Uncharacterized protein</fullName>
    </submittedName>
</protein>
<evidence type="ECO:0000313" key="1">
    <source>
        <dbReference type="EMBL" id="OBZ69097.1"/>
    </source>
</evidence>
<keyword evidence="2" id="KW-1185">Reference proteome</keyword>
<evidence type="ECO:0000313" key="2">
    <source>
        <dbReference type="Proteomes" id="UP000092993"/>
    </source>
</evidence>
<accession>A0A1C7LY75</accession>
<dbReference type="AlphaFoldDB" id="A0A1C7LY75"/>
<comment type="caution">
    <text evidence="1">The sequence shown here is derived from an EMBL/GenBank/DDBJ whole genome shotgun (WGS) entry which is preliminary data.</text>
</comment>
<gene>
    <name evidence="1" type="ORF">A0H81_10854</name>
</gene>
<sequence>MSLFWKKSFQEDRKILVTEPKYSLMRKRSKKIWNPNIMQTFGYSRSDPIYAFLVQQIMPGETVEVLAVALRGSQKIPFSERLCRSTLSGGASEWWNASIHQNGRYSSSIEGLDETEEHVDSSTYYASESRTAGDSSSWLPSSAQGSLTREEFLAWKTMPLMVDFSFIHSQSTEPFSVKTLFHLQPHKYVASIPNLKSCLNPDNNPTALINGTQRLGPNVSYNIDLNDLSTGWRRYTLHNVRAGGHNFH</sequence>
<proteinExistence type="predicted"/>
<organism evidence="1 2">
    <name type="scientific">Grifola frondosa</name>
    <name type="common">Maitake</name>
    <name type="synonym">Polyporus frondosus</name>
    <dbReference type="NCBI Taxonomy" id="5627"/>
    <lineage>
        <taxon>Eukaryota</taxon>
        <taxon>Fungi</taxon>
        <taxon>Dikarya</taxon>
        <taxon>Basidiomycota</taxon>
        <taxon>Agaricomycotina</taxon>
        <taxon>Agaricomycetes</taxon>
        <taxon>Polyporales</taxon>
        <taxon>Grifolaceae</taxon>
        <taxon>Grifola</taxon>
    </lineage>
</organism>
<dbReference type="EMBL" id="LUGG01000018">
    <property type="protein sequence ID" value="OBZ69097.1"/>
    <property type="molecule type" value="Genomic_DNA"/>
</dbReference>